<feature type="compositionally biased region" description="Low complexity" evidence="1">
    <location>
        <begin position="7"/>
        <end position="21"/>
    </location>
</feature>
<evidence type="ECO:0000256" key="1">
    <source>
        <dbReference type="SAM" id="MobiDB-lite"/>
    </source>
</evidence>
<dbReference type="AlphaFoldDB" id="A0A0L1IUX7"/>
<comment type="caution">
    <text evidence="2">The sequence shown here is derived from an EMBL/GenBank/DDBJ whole genome shotgun (WGS) entry which is preliminary data.</text>
</comment>
<dbReference type="RefSeq" id="XP_015404217.1">
    <property type="nucleotide sequence ID" value="XM_015553974.1"/>
</dbReference>
<gene>
    <name evidence="2" type="ORF">ANOM_008718</name>
</gene>
<organism evidence="2 3">
    <name type="scientific">Aspergillus nomiae NRRL (strain ATCC 15546 / NRRL 13137 / CBS 260.88 / M93)</name>
    <dbReference type="NCBI Taxonomy" id="1509407"/>
    <lineage>
        <taxon>Eukaryota</taxon>
        <taxon>Fungi</taxon>
        <taxon>Dikarya</taxon>
        <taxon>Ascomycota</taxon>
        <taxon>Pezizomycotina</taxon>
        <taxon>Eurotiomycetes</taxon>
        <taxon>Eurotiomycetidae</taxon>
        <taxon>Eurotiales</taxon>
        <taxon>Aspergillaceae</taxon>
        <taxon>Aspergillus</taxon>
        <taxon>Aspergillus subgen. Circumdati</taxon>
    </lineage>
</organism>
<protein>
    <submittedName>
        <fullName evidence="2">Uncharacterized protein</fullName>
    </submittedName>
</protein>
<evidence type="ECO:0000313" key="3">
    <source>
        <dbReference type="Proteomes" id="UP000037505"/>
    </source>
</evidence>
<sequence length="185" mass="20778">MSTGRKSSVSLSSNTLSTPSHNPGSISLSFLDSHTDLLPEDTEKGLWPYQGWPEPHTILHSPSLQSHATLDDLSMTSCTEMGREVEFDFKSFFDDDMRSSQSALGSDVYREFQTQDIVLENFSWLCQRNIASAVFEGHQDNLHPDSLLNDPFISMRSATRDIFGAEIHAINPMGRRFNRNPTPVL</sequence>
<dbReference type="Proteomes" id="UP000037505">
    <property type="component" value="Unassembled WGS sequence"/>
</dbReference>
<accession>A0A0L1IUX7</accession>
<evidence type="ECO:0000313" key="2">
    <source>
        <dbReference type="EMBL" id="KNG83294.1"/>
    </source>
</evidence>
<proteinExistence type="predicted"/>
<dbReference type="GeneID" id="26810522"/>
<dbReference type="EMBL" id="JNOM01000278">
    <property type="protein sequence ID" value="KNG83294.1"/>
    <property type="molecule type" value="Genomic_DNA"/>
</dbReference>
<reference evidence="2 3" key="1">
    <citation type="submission" date="2014-06" db="EMBL/GenBank/DDBJ databases">
        <title>The Genome of the Aflatoxigenic Filamentous Fungus Aspergillus nomius.</title>
        <authorList>
            <person name="Moore M.G."/>
            <person name="Shannon B.M."/>
            <person name="Brian M.M."/>
        </authorList>
    </citation>
    <scope>NUCLEOTIDE SEQUENCE [LARGE SCALE GENOMIC DNA]</scope>
    <source>
        <strain evidence="2 3">NRRL 13137</strain>
    </source>
</reference>
<name>A0A0L1IUX7_ASPN3</name>
<feature type="region of interest" description="Disordered" evidence="1">
    <location>
        <begin position="1"/>
        <end position="21"/>
    </location>
</feature>
<dbReference type="OrthoDB" id="654211at2759"/>
<keyword evidence="3" id="KW-1185">Reference proteome</keyword>
<dbReference type="STRING" id="1509407.A0A0L1IUX7"/>